<evidence type="ECO:0000313" key="1">
    <source>
        <dbReference type="EMBL" id="NID13567.1"/>
    </source>
</evidence>
<dbReference type="EMBL" id="WAEL01000013">
    <property type="protein sequence ID" value="NID13567.1"/>
    <property type="molecule type" value="Genomic_DNA"/>
</dbReference>
<reference evidence="1" key="1">
    <citation type="submission" date="2024-05" db="EMBL/GenBank/DDBJ databases">
        <authorList>
            <person name="Jung D.-H."/>
        </authorList>
    </citation>
    <scope>NUCLEOTIDE SEQUENCE</scope>
    <source>
        <strain evidence="1">JA-25</strain>
    </source>
</reference>
<dbReference type="Proteomes" id="UP000606008">
    <property type="component" value="Unassembled WGS sequence"/>
</dbReference>
<keyword evidence="2" id="KW-1185">Reference proteome</keyword>
<organism evidence="1 2">
    <name type="scientific">Fibrivirga algicola</name>
    <dbReference type="NCBI Taxonomy" id="2950420"/>
    <lineage>
        <taxon>Bacteria</taxon>
        <taxon>Pseudomonadati</taxon>
        <taxon>Bacteroidota</taxon>
        <taxon>Cytophagia</taxon>
        <taxon>Cytophagales</taxon>
        <taxon>Spirosomataceae</taxon>
        <taxon>Fibrivirga</taxon>
    </lineage>
</organism>
<accession>A0ABX0QRF5</accession>
<comment type="caution">
    <text evidence="1">The sequence shown here is derived from an EMBL/GenBank/DDBJ whole genome shotgun (WGS) entry which is preliminary data.</text>
</comment>
<proteinExistence type="predicted"/>
<evidence type="ECO:0000313" key="2">
    <source>
        <dbReference type="Proteomes" id="UP000606008"/>
    </source>
</evidence>
<gene>
    <name evidence="1" type="ORF">F7231_25595</name>
</gene>
<protein>
    <submittedName>
        <fullName evidence="1">Uncharacterized protein</fullName>
    </submittedName>
</protein>
<sequence length="126" mass="13925">MGFGMVEHWCQLRGHSKTLLEAQRNCPKHCQSDEVSAPVSGEPIVKRAACCKTTLTYEHLDVSSFVADYHPLPAPQPAAFLPSTQFRLLLAALLPPPSAELVPSFADTPLHRTGRFRLTSLCTWLI</sequence>
<name>A0ABX0QRF5_9BACT</name>